<keyword evidence="4" id="KW-0496">Mitochondrion</keyword>
<protein>
    <submittedName>
        <fullName evidence="6">Putative zinc knuckle</fullName>
    </submittedName>
</protein>
<keyword evidence="3" id="KW-0378">Hydrolase</keyword>
<dbReference type="SUPFAM" id="SSF56672">
    <property type="entry name" value="DNA/RNA polymerases"/>
    <property type="match status" value="1"/>
</dbReference>
<dbReference type="InterPro" id="IPR043502">
    <property type="entry name" value="DNA/RNA_pol_sf"/>
</dbReference>
<dbReference type="Proteomes" id="UP000027238">
    <property type="component" value="Unassembled WGS sequence"/>
</dbReference>
<dbReference type="EMBL" id="JMSE01001337">
    <property type="protein sequence ID" value="KDN62287.1"/>
    <property type="molecule type" value="Genomic_DNA"/>
</dbReference>
<evidence type="ECO:0000259" key="5">
    <source>
        <dbReference type="PROSITE" id="PS50878"/>
    </source>
</evidence>
<evidence type="ECO:0000313" key="6">
    <source>
        <dbReference type="EMBL" id="KDN62287.1"/>
    </source>
</evidence>
<dbReference type="GO" id="GO:0016787">
    <property type="term" value="F:hydrolase activity"/>
    <property type="evidence" value="ECO:0007669"/>
    <property type="project" value="UniProtKB-KW"/>
</dbReference>
<dbReference type="AlphaFoldDB" id="A0A066X027"/>
<comment type="caution">
    <text evidence="6">The sequence shown here is derived from an EMBL/GenBank/DDBJ whole genome shotgun (WGS) entry which is preliminary data.</text>
</comment>
<name>A0A066X027_COLSU</name>
<proteinExistence type="predicted"/>
<dbReference type="eggNOG" id="KOG1075">
    <property type="taxonomic scope" value="Eukaryota"/>
</dbReference>
<evidence type="ECO:0000256" key="2">
    <source>
        <dbReference type="ARBA" id="ARBA00022722"/>
    </source>
</evidence>
<sequence length="813" mass="90397">MRNEPFLGRITACMLTMGFQPTPVGTVAIHGEAGFAVLRGLLLDVHLECAFRTTIRNGPEPNPNKLFLPQNPPSPYSYKRLTRPLSLQFSFNGEPHDGPGTPTWMYAKDARQQVAGAPAPRGFGQRGYPSYFGNKATPPEKPLPLQAAKPVQHVPLVPGQSTPCAPGTKPGAWRAFYNDKNRAEFDVGYYDSKKGSLIVGCGEGGEGYPGMATLVAALTLATECVELLIHNIYDPNNQPDHEVLLIPPTINPKSILLGDFNLHHKRSGGVKVKSDDAGAKNLLQKTDAACMTCVVPPGLVTYRNGSHSSSTSTIDLVFAGSHLKGDRFVKCEIAPVRLFEHSDHHVVKSVFKVGPRRDMSTHAPPLGQVKSDVDDYVEKILRALRAAIKEHVPSVRRRPHRRAFKLPTSSDMKKSSEAEQRALRALRVFQGRRRRGHRNSKLRKRCSKAFRATSHYIRKEKNRMWRERVASRARIGYHSFYMAEQSLRWCGSRETAHMPRLRKPDGSLCHDDAESAVCLMQSIWSDISTGAPPDPVRLPPLPQDRVEHSTSPVFGAFEVKGVCKRLSRGKAYGPDGVSSDAIKMARAPLAPYLANLANACVRLSYHPDVFKLCNTVALKKKDKADYSNPRAWRPVALLSCLGKVIERLIAQRLQYLAMEHDLLPGTQFGTNRRCTTKALEYLLTPVYKSFIYPAEKGIPSCLILYIRSFLSARKTRLHLPGYVSDEVWVNVGIPQGSPLSPILSVFFTAPMLEKFKKENPNAEIVIAMSHVDDSYILVTSPSHKTNCDILARWHGEIMAWATPNGIRFDPSKY</sequence>
<organism evidence="6 7">
    <name type="scientific">Colletotrichum sublineola</name>
    <name type="common">Sorghum anthracnose fungus</name>
    <dbReference type="NCBI Taxonomy" id="1173701"/>
    <lineage>
        <taxon>Eukaryota</taxon>
        <taxon>Fungi</taxon>
        <taxon>Dikarya</taxon>
        <taxon>Ascomycota</taxon>
        <taxon>Pezizomycotina</taxon>
        <taxon>Sordariomycetes</taxon>
        <taxon>Hypocreomycetidae</taxon>
        <taxon>Glomerellales</taxon>
        <taxon>Glomerellaceae</taxon>
        <taxon>Colletotrichum</taxon>
        <taxon>Colletotrichum graminicola species complex</taxon>
    </lineage>
</organism>
<dbReference type="PANTHER" id="PTHR33481:SF1">
    <property type="entry name" value="ENDONUCLEASE_EXONUCLEASE_PHOSPHATASE DOMAIN-CONTAINING PROTEIN-RELATED"/>
    <property type="match status" value="1"/>
</dbReference>
<dbReference type="GO" id="GO:0005739">
    <property type="term" value="C:mitochondrion"/>
    <property type="evidence" value="ECO:0007669"/>
    <property type="project" value="UniProtKB-SubCell"/>
</dbReference>
<dbReference type="InterPro" id="IPR000477">
    <property type="entry name" value="RT_dom"/>
</dbReference>
<evidence type="ECO:0000313" key="7">
    <source>
        <dbReference type="Proteomes" id="UP000027238"/>
    </source>
</evidence>
<dbReference type="PANTHER" id="PTHR33481">
    <property type="entry name" value="REVERSE TRANSCRIPTASE"/>
    <property type="match status" value="1"/>
</dbReference>
<dbReference type="HOGENOM" id="CLU_347139_0_0_1"/>
<dbReference type="Pfam" id="PF00078">
    <property type="entry name" value="RVT_1"/>
    <property type="match status" value="1"/>
</dbReference>
<feature type="domain" description="Reverse transcriptase" evidence="5">
    <location>
        <begin position="599"/>
        <end position="813"/>
    </location>
</feature>
<dbReference type="InterPro" id="IPR016191">
    <property type="entry name" value="Ribonuclease/ribotoxin"/>
</dbReference>
<keyword evidence="7" id="KW-1185">Reference proteome</keyword>
<evidence type="ECO:0000256" key="3">
    <source>
        <dbReference type="ARBA" id="ARBA00022801"/>
    </source>
</evidence>
<dbReference type="InterPro" id="IPR036691">
    <property type="entry name" value="Endo/exonu/phosph_ase_sf"/>
</dbReference>
<comment type="subcellular location">
    <subcellularLocation>
        <location evidence="1">Mitochondrion</location>
    </subcellularLocation>
</comment>
<dbReference type="InterPro" id="IPR005135">
    <property type="entry name" value="Endo/exonuclease/phosphatase"/>
</dbReference>
<reference evidence="7" key="1">
    <citation type="journal article" date="2014" name="Genome Announc.">
        <title>Draft genome sequence of Colletotrichum sublineola, a destructive pathogen of cultivated sorghum.</title>
        <authorList>
            <person name="Baroncelli R."/>
            <person name="Sanz-Martin J.M."/>
            <person name="Rech G.E."/>
            <person name="Sukno S.A."/>
            <person name="Thon M.R."/>
        </authorList>
    </citation>
    <scope>NUCLEOTIDE SEQUENCE [LARGE SCALE GENOMIC DNA]</scope>
    <source>
        <strain evidence="7">TX430BB</strain>
    </source>
</reference>
<dbReference type="Pfam" id="PF14529">
    <property type="entry name" value="Exo_endo_phos_2"/>
    <property type="match status" value="1"/>
</dbReference>
<dbReference type="STRING" id="1173701.A0A066X027"/>
<dbReference type="Gene3D" id="3.60.10.10">
    <property type="entry name" value="Endonuclease/exonuclease/phosphatase"/>
    <property type="match status" value="1"/>
</dbReference>
<dbReference type="OMA" id="ECAFRTT"/>
<dbReference type="OrthoDB" id="4841169at2759"/>
<evidence type="ECO:0000256" key="4">
    <source>
        <dbReference type="ARBA" id="ARBA00023128"/>
    </source>
</evidence>
<gene>
    <name evidence="6" type="ORF">CSUB01_08347</name>
</gene>
<dbReference type="SUPFAM" id="SSF53933">
    <property type="entry name" value="Microbial ribonucleases"/>
    <property type="match status" value="1"/>
</dbReference>
<dbReference type="SUPFAM" id="SSF56219">
    <property type="entry name" value="DNase I-like"/>
    <property type="match status" value="1"/>
</dbReference>
<keyword evidence="2" id="KW-0540">Nuclease</keyword>
<accession>A0A066X027</accession>
<dbReference type="GO" id="GO:0004540">
    <property type="term" value="F:RNA nuclease activity"/>
    <property type="evidence" value="ECO:0007669"/>
    <property type="project" value="InterPro"/>
</dbReference>
<dbReference type="PROSITE" id="PS50878">
    <property type="entry name" value="RT_POL"/>
    <property type="match status" value="1"/>
</dbReference>
<dbReference type="GO" id="GO:0003723">
    <property type="term" value="F:RNA binding"/>
    <property type="evidence" value="ECO:0007669"/>
    <property type="project" value="InterPro"/>
</dbReference>
<evidence type="ECO:0000256" key="1">
    <source>
        <dbReference type="ARBA" id="ARBA00004173"/>
    </source>
</evidence>